<keyword evidence="2" id="KW-1185">Reference proteome</keyword>
<gene>
    <name evidence="1" type="ORF">TRITD_1Av1G147720</name>
</gene>
<proteinExistence type="predicted"/>
<accession>A0A9R0Q873</accession>
<reference evidence="1 2" key="1">
    <citation type="submission" date="2017-09" db="EMBL/GenBank/DDBJ databases">
        <authorList>
            <consortium name="International Durum Wheat Genome Sequencing Consortium (IDWGSC)"/>
            <person name="Milanesi L."/>
        </authorList>
    </citation>
    <scope>NUCLEOTIDE SEQUENCE [LARGE SCALE GENOMIC DNA]</scope>
    <source>
        <strain evidence="2">cv. Svevo</strain>
    </source>
</reference>
<evidence type="ECO:0000313" key="2">
    <source>
        <dbReference type="Proteomes" id="UP000324705"/>
    </source>
</evidence>
<protein>
    <submittedName>
        <fullName evidence="1">Uncharacterized protein</fullName>
    </submittedName>
</protein>
<sequence length="85" mass="8672">MCGGAVIADFVPAGARRPDGSSADVPGSILAGGEVKEKPLAPGRKTAYPAGGTESLRERMSGLEAFLGLEDDDVEAWGAVDLILD</sequence>
<dbReference type="Gramene" id="TRITD1Av1G147720.1">
    <property type="protein sequence ID" value="TRITD1Av1G147720.1"/>
    <property type="gene ID" value="TRITD1Av1G147720"/>
</dbReference>
<organism evidence="1 2">
    <name type="scientific">Triticum turgidum subsp. durum</name>
    <name type="common">Durum wheat</name>
    <name type="synonym">Triticum durum</name>
    <dbReference type="NCBI Taxonomy" id="4567"/>
    <lineage>
        <taxon>Eukaryota</taxon>
        <taxon>Viridiplantae</taxon>
        <taxon>Streptophyta</taxon>
        <taxon>Embryophyta</taxon>
        <taxon>Tracheophyta</taxon>
        <taxon>Spermatophyta</taxon>
        <taxon>Magnoliopsida</taxon>
        <taxon>Liliopsida</taxon>
        <taxon>Poales</taxon>
        <taxon>Poaceae</taxon>
        <taxon>BOP clade</taxon>
        <taxon>Pooideae</taxon>
        <taxon>Triticodae</taxon>
        <taxon>Triticeae</taxon>
        <taxon>Triticinae</taxon>
        <taxon>Triticum</taxon>
    </lineage>
</organism>
<dbReference type="AlphaFoldDB" id="A0A9R0Q873"/>
<name>A0A9R0Q873_TRITD</name>
<dbReference type="EMBL" id="LT934111">
    <property type="protein sequence ID" value="VAH06715.1"/>
    <property type="molecule type" value="Genomic_DNA"/>
</dbReference>
<evidence type="ECO:0000313" key="1">
    <source>
        <dbReference type="EMBL" id="VAH06715.1"/>
    </source>
</evidence>
<dbReference type="Proteomes" id="UP000324705">
    <property type="component" value="Chromosome 1A"/>
</dbReference>